<evidence type="ECO:0000256" key="3">
    <source>
        <dbReference type="ARBA" id="ARBA00022454"/>
    </source>
</evidence>
<dbReference type="InterPro" id="IPR011011">
    <property type="entry name" value="Znf_FYVE_PHD"/>
</dbReference>
<feature type="compositionally biased region" description="Polar residues" evidence="15">
    <location>
        <begin position="1051"/>
        <end position="1067"/>
    </location>
</feature>
<dbReference type="GO" id="GO:0005737">
    <property type="term" value="C:cytoplasm"/>
    <property type="evidence" value="ECO:0007669"/>
    <property type="project" value="TreeGrafter"/>
</dbReference>
<evidence type="ECO:0000256" key="12">
    <source>
        <dbReference type="PROSITE-ProRule" id="PRU00035"/>
    </source>
</evidence>
<evidence type="ECO:0000256" key="5">
    <source>
        <dbReference type="ARBA" id="ARBA00022771"/>
    </source>
</evidence>
<dbReference type="GO" id="GO:0005694">
    <property type="term" value="C:chromosome"/>
    <property type="evidence" value="ECO:0007669"/>
    <property type="project" value="UniProtKB-SubCell"/>
</dbReference>
<evidence type="ECO:0000259" key="16">
    <source>
        <dbReference type="PROSITE" id="PS50014"/>
    </source>
</evidence>
<evidence type="ECO:0000256" key="6">
    <source>
        <dbReference type="ARBA" id="ARBA00022833"/>
    </source>
</evidence>
<gene>
    <name evidence="20" type="ORF">XNOV1_A016847</name>
</gene>
<feature type="compositionally biased region" description="Low complexity" evidence="15">
    <location>
        <begin position="770"/>
        <end position="788"/>
    </location>
</feature>
<dbReference type="Gene3D" id="1.20.920.10">
    <property type="entry name" value="Bromodomain-like"/>
    <property type="match status" value="1"/>
</dbReference>
<feature type="compositionally biased region" description="Basic and acidic residues" evidence="15">
    <location>
        <begin position="556"/>
        <end position="574"/>
    </location>
</feature>
<dbReference type="GO" id="GO:0008270">
    <property type="term" value="F:zinc ion binding"/>
    <property type="evidence" value="ECO:0007669"/>
    <property type="project" value="UniProtKB-KW"/>
</dbReference>
<evidence type="ECO:0000259" key="18">
    <source>
        <dbReference type="PROSITE" id="PS50812"/>
    </source>
</evidence>
<feature type="region of interest" description="Disordered" evidence="15">
    <location>
        <begin position="1051"/>
        <end position="1110"/>
    </location>
</feature>
<evidence type="ECO:0000256" key="8">
    <source>
        <dbReference type="ARBA" id="ARBA00023015"/>
    </source>
</evidence>
<dbReference type="GO" id="GO:0016301">
    <property type="term" value="F:kinase activity"/>
    <property type="evidence" value="ECO:0007669"/>
    <property type="project" value="UniProtKB-KW"/>
</dbReference>
<dbReference type="PROSITE" id="PS01359">
    <property type="entry name" value="ZF_PHD_1"/>
    <property type="match status" value="1"/>
</dbReference>
<dbReference type="PANTHER" id="PTHR46453">
    <property type="entry name" value="PROTEIN KINASE C-BINDING PROTEIN 1"/>
    <property type="match status" value="1"/>
</dbReference>
<keyword evidence="7" id="KW-0156">Chromatin regulator</keyword>
<dbReference type="PRINTS" id="PR00503">
    <property type="entry name" value="BROMODOMAIN"/>
</dbReference>
<feature type="compositionally biased region" description="Low complexity" evidence="15">
    <location>
        <begin position="511"/>
        <end position="521"/>
    </location>
</feature>
<dbReference type="InterPro" id="IPR001487">
    <property type="entry name" value="Bromodomain"/>
</dbReference>
<evidence type="ECO:0000256" key="7">
    <source>
        <dbReference type="ARBA" id="ARBA00022853"/>
    </source>
</evidence>
<dbReference type="SUPFAM" id="SSF57903">
    <property type="entry name" value="FYVE/PHD zinc finger"/>
    <property type="match status" value="1"/>
</dbReference>
<dbReference type="InterPro" id="IPR013083">
    <property type="entry name" value="Znf_RING/FYVE/PHD"/>
</dbReference>
<evidence type="ECO:0000256" key="2">
    <source>
        <dbReference type="ARBA" id="ARBA00004286"/>
    </source>
</evidence>
<dbReference type="FunFam" id="6.10.140.2220:FF:000002">
    <property type="entry name" value="Protein kinase C-binding protein 1 isoform C"/>
    <property type="match status" value="1"/>
</dbReference>
<dbReference type="Gene3D" id="6.10.140.2220">
    <property type="match status" value="1"/>
</dbReference>
<keyword evidence="10" id="KW-0804">Transcription</keyword>
<feature type="compositionally biased region" description="Basic and acidic residues" evidence="15">
    <location>
        <begin position="676"/>
        <end position="694"/>
    </location>
</feature>
<keyword evidence="8" id="KW-0805">Transcription regulation</keyword>
<keyword evidence="14" id="KW-0175">Coiled coil</keyword>
<dbReference type="CDD" id="cd05508">
    <property type="entry name" value="Bromo_RACK7"/>
    <property type="match status" value="1"/>
</dbReference>
<feature type="compositionally biased region" description="Basic and acidic residues" evidence="15">
    <location>
        <begin position="582"/>
        <end position="613"/>
    </location>
</feature>
<dbReference type="GO" id="GO:0140006">
    <property type="term" value="F:histone H3 reader activity"/>
    <property type="evidence" value="ECO:0007669"/>
    <property type="project" value="UniProtKB-ARBA"/>
</dbReference>
<dbReference type="InterPro" id="IPR056987">
    <property type="entry name" value="ZMYND8_CC"/>
</dbReference>
<protein>
    <submittedName>
        <fullName evidence="20">Protein kinase C-binding protein 1-like isoform X4</fullName>
    </submittedName>
</protein>
<feature type="region of interest" description="Disordered" evidence="15">
    <location>
        <begin position="757"/>
        <end position="800"/>
    </location>
</feature>
<dbReference type="InterPro" id="IPR044075">
    <property type="entry name" value="PRKCBP1_PHD"/>
</dbReference>
<dbReference type="InterPro" id="IPR057053">
    <property type="entry name" value="MYND_ZMYND11_ZMYD8"/>
</dbReference>
<keyword evidence="9 12" id="KW-0103">Bromodomain</keyword>
<evidence type="ECO:0000256" key="11">
    <source>
        <dbReference type="ARBA" id="ARBA00023242"/>
    </source>
</evidence>
<dbReference type="InterPro" id="IPR019787">
    <property type="entry name" value="Znf_PHD-finger"/>
</dbReference>
<dbReference type="Pfam" id="PF00855">
    <property type="entry name" value="PWWP"/>
    <property type="match status" value="1"/>
</dbReference>
<dbReference type="SMART" id="SM00293">
    <property type="entry name" value="PWWP"/>
    <property type="match status" value="1"/>
</dbReference>
<dbReference type="SUPFAM" id="SSF63748">
    <property type="entry name" value="Tudor/PWWP/MBT"/>
    <property type="match status" value="1"/>
</dbReference>
<evidence type="ECO:0000256" key="15">
    <source>
        <dbReference type="SAM" id="MobiDB-lite"/>
    </source>
</evidence>
<keyword evidence="6" id="KW-0862">Zinc</keyword>
<dbReference type="Pfam" id="PF00439">
    <property type="entry name" value="Bromodomain"/>
    <property type="match status" value="1"/>
</dbReference>
<keyword evidence="3" id="KW-0158">Chromosome</keyword>
<dbReference type="SMART" id="SM00297">
    <property type="entry name" value="BROMO"/>
    <property type="match status" value="1"/>
</dbReference>
<dbReference type="Pfam" id="PF00628">
    <property type="entry name" value="PHD"/>
    <property type="match status" value="1"/>
</dbReference>
<proteinExistence type="predicted"/>
<dbReference type="CDD" id="cd20160">
    <property type="entry name" value="PWWP_PRKCBP1"/>
    <property type="match status" value="1"/>
</dbReference>
<feature type="domain" description="Bromo" evidence="16">
    <location>
        <begin position="145"/>
        <end position="215"/>
    </location>
</feature>
<dbReference type="SUPFAM" id="SSF144232">
    <property type="entry name" value="HIT/MYND zinc finger-like"/>
    <property type="match status" value="1"/>
</dbReference>
<feature type="compositionally biased region" description="Polar residues" evidence="15">
    <location>
        <begin position="757"/>
        <end position="769"/>
    </location>
</feature>
<evidence type="ECO:0000313" key="20">
    <source>
        <dbReference type="EMBL" id="CAJ1084839.1"/>
    </source>
</evidence>
<dbReference type="EMBL" id="OY660885">
    <property type="protein sequence ID" value="CAJ1084839.1"/>
    <property type="molecule type" value="Genomic_DNA"/>
</dbReference>
<dbReference type="Proteomes" id="UP001178508">
    <property type="component" value="Chromosome 22"/>
</dbReference>
<accession>A0AAV1HHI6</accession>
<dbReference type="InterPro" id="IPR001965">
    <property type="entry name" value="Znf_PHD"/>
</dbReference>
<keyword evidence="11" id="KW-0539">Nucleus</keyword>
<keyword evidence="21" id="KW-1185">Reference proteome</keyword>
<dbReference type="InterPro" id="IPR000313">
    <property type="entry name" value="PWWP_dom"/>
</dbReference>
<feature type="compositionally biased region" description="Polar residues" evidence="15">
    <location>
        <begin position="28"/>
        <end position="37"/>
    </location>
</feature>
<evidence type="ECO:0000256" key="4">
    <source>
        <dbReference type="ARBA" id="ARBA00022723"/>
    </source>
</evidence>
<dbReference type="InterPro" id="IPR037967">
    <property type="entry name" value="ZMYND8_Bromo_dom"/>
</dbReference>
<dbReference type="PROSITE" id="PS50812">
    <property type="entry name" value="PWWP"/>
    <property type="match status" value="1"/>
</dbReference>
<feature type="compositionally biased region" description="Basic and acidic residues" evidence="15">
    <location>
        <begin position="627"/>
        <end position="662"/>
    </location>
</feature>
<organism evidence="20 21">
    <name type="scientific">Xyrichtys novacula</name>
    <name type="common">Pearly razorfish</name>
    <name type="synonym">Hemipteronotus novacula</name>
    <dbReference type="NCBI Taxonomy" id="13765"/>
    <lineage>
        <taxon>Eukaryota</taxon>
        <taxon>Metazoa</taxon>
        <taxon>Chordata</taxon>
        <taxon>Craniata</taxon>
        <taxon>Vertebrata</taxon>
        <taxon>Euteleostomi</taxon>
        <taxon>Actinopterygii</taxon>
        <taxon>Neopterygii</taxon>
        <taxon>Teleostei</taxon>
        <taxon>Neoteleostei</taxon>
        <taxon>Acanthomorphata</taxon>
        <taxon>Eupercaria</taxon>
        <taxon>Labriformes</taxon>
        <taxon>Labridae</taxon>
        <taxon>Xyrichtys</taxon>
    </lineage>
</organism>
<feature type="compositionally biased region" description="Low complexity" evidence="15">
    <location>
        <begin position="394"/>
        <end position="407"/>
    </location>
</feature>
<feature type="compositionally biased region" description="Polar residues" evidence="15">
    <location>
        <begin position="814"/>
        <end position="865"/>
    </location>
</feature>
<evidence type="ECO:0000256" key="13">
    <source>
        <dbReference type="PROSITE-ProRule" id="PRU00134"/>
    </source>
</evidence>
<comment type="subcellular location">
    <subcellularLocation>
        <location evidence="2">Chromosome</location>
    </subcellularLocation>
    <subcellularLocation>
        <location evidence="1">Nucleus</location>
    </subcellularLocation>
</comment>
<keyword evidence="20" id="KW-0418">Kinase</keyword>
<feature type="region of interest" description="Disordered" evidence="15">
    <location>
        <begin position="814"/>
        <end position="898"/>
    </location>
</feature>
<feature type="region of interest" description="Disordered" evidence="15">
    <location>
        <begin position="1"/>
        <end position="61"/>
    </location>
</feature>
<dbReference type="SMART" id="SM00249">
    <property type="entry name" value="PHD"/>
    <property type="match status" value="1"/>
</dbReference>
<dbReference type="InterPro" id="IPR036427">
    <property type="entry name" value="Bromodomain-like_sf"/>
</dbReference>
<evidence type="ECO:0000259" key="17">
    <source>
        <dbReference type="PROSITE" id="PS50016"/>
    </source>
</evidence>
<evidence type="ECO:0000256" key="14">
    <source>
        <dbReference type="SAM" id="Coils"/>
    </source>
</evidence>
<dbReference type="Gene3D" id="3.30.40.10">
    <property type="entry name" value="Zinc/RING finger domain, C3HC4 (zinc finger)"/>
    <property type="match status" value="1"/>
</dbReference>
<reference evidence="20" key="1">
    <citation type="submission" date="2023-08" db="EMBL/GenBank/DDBJ databases">
        <authorList>
            <person name="Alioto T."/>
            <person name="Alioto T."/>
            <person name="Gomez Garrido J."/>
        </authorList>
    </citation>
    <scope>NUCLEOTIDE SEQUENCE</scope>
</reference>
<evidence type="ECO:0000256" key="9">
    <source>
        <dbReference type="ARBA" id="ARBA00023117"/>
    </source>
</evidence>
<dbReference type="FunFam" id="2.30.30.140:FF:000003">
    <property type="entry name" value="Protein kinase C-binding protein 1 isoform C"/>
    <property type="match status" value="1"/>
</dbReference>
<dbReference type="GO" id="GO:0003714">
    <property type="term" value="F:transcription corepressor activity"/>
    <property type="evidence" value="ECO:0007669"/>
    <property type="project" value="TreeGrafter"/>
</dbReference>
<dbReference type="InterPro" id="IPR021931">
    <property type="entry name" value="ZMYND8"/>
</dbReference>
<dbReference type="GO" id="GO:0005634">
    <property type="term" value="C:nucleus"/>
    <property type="evidence" value="ECO:0007669"/>
    <property type="project" value="UniProtKB-SubCell"/>
</dbReference>
<feature type="domain" description="MYND-type" evidence="19">
    <location>
        <begin position="1014"/>
        <end position="1048"/>
    </location>
</feature>
<dbReference type="AlphaFoldDB" id="A0AAV1HHI6"/>
<feature type="region of interest" description="Disordered" evidence="15">
    <location>
        <begin position="390"/>
        <end position="489"/>
    </location>
</feature>
<feature type="domain" description="PHD-type" evidence="17">
    <location>
        <begin position="68"/>
        <end position="113"/>
    </location>
</feature>
<dbReference type="PANTHER" id="PTHR46453:SF1">
    <property type="entry name" value="PROTEIN KINASE C BINDING PROTEIN 1, LIKE ISOFORM X1"/>
    <property type="match status" value="1"/>
</dbReference>
<name>A0AAV1HHI6_XYRNO</name>
<evidence type="ECO:0000259" key="19">
    <source>
        <dbReference type="PROSITE" id="PS50865"/>
    </source>
</evidence>
<feature type="compositionally biased region" description="Polar residues" evidence="15">
    <location>
        <begin position="413"/>
        <end position="422"/>
    </location>
</feature>
<dbReference type="PROSITE" id="PS50016">
    <property type="entry name" value="ZF_PHD_2"/>
    <property type="match status" value="1"/>
</dbReference>
<evidence type="ECO:0000313" key="21">
    <source>
        <dbReference type="Proteomes" id="UP001178508"/>
    </source>
</evidence>
<sequence length="1110" mass="122397">MDASARSKVPDPAGSAERPGAAQKRKVSSPTHSSNGHSPSDTSPSPIKKKKKPGAINSNSKDQDGRNDFYCWLCHREGQVLCCELCPRVYHAKCLKLPAEPEGDWFCPECEKITVAECIETQSKAMTMLTIDQLSYLLKFALQKIKQPGTEPFQKPVSLEQHPDYAEYIFHPMDLSTLEKNIKKKMYGCTEAFLADMKWILHNCIIYNGGNHKLTATAKVIVKICEHEMNEIEVCPECYLSSCQKRDNWFCEPCSQPHPLVWAKLKGFPFWPAKALRDKDGQVDARFFGQHDRAWVPINNCYLMSKEIPFSVKKTKSIFNSAMQEMEVYVENIRKKFGVFNYAPFRTPFTPNNQLQMLVDPSNPGAGTVKTEKPDKLRFNFDITASPKMVLGKSSTPSSMSRRVSMTDMPRSPMSTNSSVHTGSDGEQDMEKPSRNPAYHYSTGEESMDCTASPVSGKMGPAGSVTSSPKPFNPGLVPKQERTTATGGILNLNLDRVKAEMDLKELSETVQQQQQQNQQQQGSSSALPTPKRPIRSLDKTIESCKAQLGIDEISEDVYKGVDHSDSEDSEKSDSSDSEYLSDEDHKPKSSTQDDKDRTERKRPKASTEGESKEGITGTADKVTSEPQLKDKQASNGPDKDLHEKPRTPQNHSDKPKASEEGRAAAASASMTEQDSDSERELVIDLGDEHGGRDSKRARREAGASAAKTPKESNAVKLEGKVPSAAAAVTPSREAASNLKDSSQPPITAALNLVSTAASGQPTATTASTNVPSSAATSISATSPVPAAAKKQRPLLPKETAQAVQRAVVWNPTKFQTSSQKWHMQKVQRQQQHGEQSTVQTQAQNQTRSPQQLQNSSSSTRYQTRQAVKVQQKDPPQSTSSSTGAPVTSASSSSYTSGDLQIPTVSADVAADIAKYTNKIMDTIKGTMTEIYNDLSKSTSGNTIAEIRRLRIEIEKLQWLHQQELSEMKHNLELTMAEMRQSLEQERERLVAEVKKQMESEKQQAVDETKKKQWCANCRKEAIFYCCWNTSYCDYPCQQAHWPEHMKSCTQSATASQQEPEAESNSDPSVKPSGHSPSTQTLPSGAGSISDKSNSPSYMDKSKDSAGVTVT</sequence>
<dbReference type="Pfam" id="PF23460">
    <property type="entry name" value="ZMYND8_CC"/>
    <property type="match status" value="1"/>
</dbReference>
<dbReference type="CDD" id="cd15538">
    <property type="entry name" value="PHD_PRKCBP1"/>
    <property type="match status" value="1"/>
</dbReference>
<dbReference type="InterPro" id="IPR019786">
    <property type="entry name" value="Zinc_finger_PHD-type_CS"/>
</dbReference>
<evidence type="ECO:0000256" key="10">
    <source>
        <dbReference type="ARBA" id="ARBA00023163"/>
    </source>
</evidence>
<dbReference type="PROSITE" id="PS50865">
    <property type="entry name" value="ZF_MYND_2"/>
    <property type="match status" value="1"/>
</dbReference>
<evidence type="ECO:0000256" key="1">
    <source>
        <dbReference type="ARBA" id="ARBA00004123"/>
    </source>
</evidence>
<dbReference type="Pfam" id="PF12064">
    <property type="entry name" value="DUF3544"/>
    <property type="match status" value="1"/>
</dbReference>
<feature type="region of interest" description="Disordered" evidence="15">
    <location>
        <begin position="506"/>
        <end position="743"/>
    </location>
</feature>
<dbReference type="Pfam" id="PF24324">
    <property type="entry name" value="MYND_ZMYND11_ZMYD8"/>
    <property type="match status" value="1"/>
</dbReference>
<dbReference type="InterPro" id="IPR002893">
    <property type="entry name" value="Znf_MYND"/>
</dbReference>
<dbReference type="Gene3D" id="2.30.30.140">
    <property type="match status" value="1"/>
</dbReference>
<dbReference type="PROSITE" id="PS01360">
    <property type="entry name" value="ZF_MYND_1"/>
    <property type="match status" value="1"/>
</dbReference>
<dbReference type="SUPFAM" id="SSF47370">
    <property type="entry name" value="Bromodomain"/>
    <property type="match status" value="1"/>
</dbReference>
<feature type="coiled-coil region" evidence="14">
    <location>
        <begin position="961"/>
        <end position="1010"/>
    </location>
</feature>
<dbReference type="PROSITE" id="PS50014">
    <property type="entry name" value="BROMODOMAIN_2"/>
    <property type="match status" value="1"/>
</dbReference>
<feature type="domain" description="PWWP" evidence="18">
    <location>
        <begin position="257"/>
        <end position="307"/>
    </location>
</feature>
<keyword evidence="4" id="KW-0479">Metal-binding</keyword>
<keyword evidence="20" id="KW-0808">Transferase</keyword>
<feature type="compositionally biased region" description="Low complexity" evidence="15">
    <location>
        <begin position="877"/>
        <end position="896"/>
    </location>
</feature>
<keyword evidence="5 13" id="KW-0863">Zinc-finger</keyword>